<evidence type="ECO:0000313" key="3">
    <source>
        <dbReference type="Proteomes" id="UP000484076"/>
    </source>
</evidence>
<keyword evidence="1" id="KW-0732">Signal</keyword>
<dbReference type="RefSeq" id="WP_174539529.1">
    <property type="nucleotide sequence ID" value="NZ_WHUT02000004.1"/>
</dbReference>
<comment type="caution">
    <text evidence="2">The sequence shown here is derived from an EMBL/GenBank/DDBJ whole genome shotgun (WGS) entry which is preliminary data.</text>
</comment>
<name>A0A8X8GZZ9_9RHOB</name>
<sequence>MHRFVSALSALAALLFLALPAHAECKGANLIAALPPAERAELDAAVAAQPHASGNFWQATRRTAAGEERIWLIGTYHMDDPRHAATMAAVGPMLARARTLLVEAGPEEQAALKAALAKDPALMFVYDGPTLPERMAAAEWQAVTDAMRTRGVPPFLAAKFQPWYLSMLLGMPACAMDKMKAANGLDAQLIAQAAVQGLPVRALEPYDTVFSLFGSLTADQQLGMIRSALAMESQGADYAVTLADAYFAGESRQIWEFLRLASHKLPGATPAKAEAEFAMMEEAMMMARNRAWIPVIEAAAKDGPVLAAFGALHLPGKEGVLALLERQGYVVEALPLPSH</sequence>
<dbReference type="EMBL" id="WHUT02000004">
    <property type="protein sequence ID" value="NUB44410.1"/>
    <property type="molecule type" value="Genomic_DNA"/>
</dbReference>
<feature type="signal peptide" evidence="1">
    <location>
        <begin position="1"/>
        <end position="23"/>
    </location>
</feature>
<dbReference type="InterPro" id="IPR002816">
    <property type="entry name" value="TraB/PrgY/GumN_fam"/>
</dbReference>
<evidence type="ECO:0000256" key="1">
    <source>
        <dbReference type="SAM" id="SignalP"/>
    </source>
</evidence>
<proteinExistence type="predicted"/>
<keyword evidence="3" id="KW-1185">Reference proteome</keyword>
<reference evidence="2" key="1">
    <citation type="submission" date="2020-05" db="EMBL/GenBank/DDBJ databases">
        <title>Fertoebacter nigrum gen. nov., sp. nov., a new member of the family Rhodobacteraceae.</title>
        <authorList>
            <person name="Szuroczki S."/>
            <person name="Abbaszade G."/>
            <person name="Buni D."/>
            <person name="Schumann P."/>
            <person name="Toth E."/>
        </authorList>
    </citation>
    <scope>NUCLEOTIDE SEQUENCE</scope>
    <source>
        <strain evidence="2">RG-N-1a</strain>
    </source>
</reference>
<protein>
    <submittedName>
        <fullName evidence="2">TraB/GumN family protein</fullName>
    </submittedName>
</protein>
<dbReference type="Pfam" id="PF01963">
    <property type="entry name" value="TraB_PrgY_gumN"/>
    <property type="match status" value="1"/>
</dbReference>
<dbReference type="InterPro" id="IPR047111">
    <property type="entry name" value="YbaP-like"/>
</dbReference>
<evidence type="ECO:0000313" key="2">
    <source>
        <dbReference type="EMBL" id="NUB44410.1"/>
    </source>
</evidence>
<organism evidence="2 3">
    <name type="scientific">Fertoeibacter niger</name>
    <dbReference type="NCBI Taxonomy" id="2656921"/>
    <lineage>
        <taxon>Bacteria</taxon>
        <taxon>Pseudomonadati</taxon>
        <taxon>Pseudomonadota</taxon>
        <taxon>Alphaproteobacteria</taxon>
        <taxon>Rhodobacterales</taxon>
        <taxon>Paracoccaceae</taxon>
        <taxon>Fertoeibacter</taxon>
    </lineage>
</organism>
<feature type="chain" id="PRO_5036463254" evidence="1">
    <location>
        <begin position="24"/>
        <end position="339"/>
    </location>
</feature>
<accession>A0A8X8GZZ9</accession>
<dbReference type="AlphaFoldDB" id="A0A8X8GZZ9"/>
<dbReference type="PANTHER" id="PTHR40590:SF1">
    <property type="entry name" value="CYTOPLASMIC PROTEIN"/>
    <property type="match status" value="1"/>
</dbReference>
<gene>
    <name evidence="2" type="ORF">GEU84_008455</name>
</gene>
<dbReference type="CDD" id="cd14789">
    <property type="entry name" value="Tiki"/>
    <property type="match status" value="1"/>
</dbReference>
<dbReference type="PANTHER" id="PTHR40590">
    <property type="entry name" value="CYTOPLASMIC PROTEIN-RELATED"/>
    <property type="match status" value="1"/>
</dbReference>
<dbReference type="Proteomes" id="UP000484076">
    <property type="component" value="Unassembled WGS sequence"/>
</dbReference>